<protein>
    <submittedName>
        <fullName evidence="2">Uncharacterized protein</fullName>
    </submittedName>
</protein>
<dbReference type="Proteomes" id="UP001159363">
    <property type="component" value="Chromosome 2"/>
</dbReference>
<evidence type="ECO:0000256" key="1">
    <source>
        <dbReference type="SAM" id="MobiDB-lite"/>
    </source>
</evidence>
<feature type="compositionally biased region" description="Basic and acidic residues" evidence="1">
    <location>
        <begin position="43"/>
        <end position="60"/>
    </location>
</feature>
<name>A0ABQ9ICN1_9NEOP</name>
<sequence length="92" mass="10445">MREETLVVHQQISDEMAAVGGIEGVVISKNMIHATRNTNSHYKEAVEDKKRSHTSNEHGAAKRKMNVLAIKELEAKKFKLMKEAERESEIID</sequence>
<organism evidence="2 3">
    <name type="scientific">Dryococelus australis</name>
    <dbReference type="NCBI Taxonomy" id="614101"/>
    <lineage>
        <taxon>Eukaryota</taxon>
        <taxon>Metazoa</taxon>
        <taxon>Ecdysozoa</taxon>
        <taxon>Arthropoda</taxon>
        <taxon>Hexapoda</taxon>
        <taxon>Insecta</taxon>
        <taxon>Pterygota</taxon>
        <taxon>Neoptera</taxon>
        <taxon>Polyneoptera</taxon>
        <taxon>Phasmatodea</taxon>
        <taxon>Verophasmatodea</taxon>
        <taxon>Anareolatae</taxon>
        <taxon>Phasmatidae</taxon>
        <taxon>Eurycanthinae</taxon>
        <taxon>Dryococelus</taxon>
    </lineage>
</organism>
<proteinExistence type="predicted"/>
<comment type="caution">
    <text evidence="2">The sequence shown here is derived from an EMBL/GenBank/DDBJ whole genome shotgun (WGS) entry which is preliminary data.</text>
</comment>
<evidence type="ECO:0000313" key="2">
    <source>
        <dbReference type="EMBL" id="KAJ8893648.1"/>
    </source>
</evidence>
<reference evidence="2 3" key="1">
    <citation type="submission" date="2023-02" db="EMBL/GenBank/DDBJ databases">
        <title>LHISI_Scaffold_Assembly.</title>
        <authorList>
            <person name="Stuart O.P."/>
            <person name="Cleave R."/>
            <person name="Magrath M.J.L."/>
            <person name="Mikheyev A.S."/>
        </authorList>
    </citation>
    <scope>NUCLEOTIDE SEQUENCE [LARGE SCALE GENOMIC DNA]</scope>
    <source>
        <strain evidence="2">Daus_M_001</strain>
        <tissue evidence="2">Leg muscle</tissue>
    </source>
</reference>
<feature type="region of interest" description="Disordered" evidence="1">
    <location>
        <begin position="43"/>
        <end position="63"/>
    </location>
</feature>
<dbReference type="EMBL" id="JARBHB010000002">
    <property type="protein sequence ID" value="KAJ8893648.1"/>
    <property type="molecule type" value="Genomic_DNA"/>
</dbReference>
<evidence type="ECO:0000313" key="3">
    <source>
        <dbReference type="Proteomes" id="UP001159363"/>
    </source>
</evidence>
<accession>A0ABQ9ICN1</accession>
<gene>
    <name evidence="2" type="ORF">PR048_006248</name>
</gene>
<keyword evidence="3" id="KW-1185">Reference proteome</keyword>